<protein>
    <recommendedName>
        <fullName evidence="3">DUF4806 domain-containing protein</fullName>
    </recommendedName>
</protein>
<dbReference type="EMBL" id="JAFNEN010000949">
    <property type="protein sequence ID" value="KAG8175787.1"/>
    <property type="molecule type" value="Genomic_DNA"/>
</dbReference>
<evidence type="ECO:0008006" key="3">
    <source>
        <dbReference type="Google" id="ProtNLM"/>
    </source>
</evidence>
<dbReference type="PANTHER" id="PTHR34153">
    <property type="entry name" value="SI:CH211-262H13.3-RELATED-RELATED"/>
    <property type="match status" value="1"/>
</dbReference>
<comment type="caution">
    <text evidence="1">The sequence shown here is derived from an EMBL/GenBank/DDBJ whole genome shotgun (WGS) entry which is preliminary data.</text>
</comment>
<dbReference type="PANTHER" id="PTHR34153:SF2">
    <property type="entry name" value="SI:CH211-262H13.3-RELATED"/>
    <property type="match status" value="1"/>
</dbReference>
<evidence type="ECO:0000313" key="2">
    <source>
        <dbReference type="Proteomes" id="UP000827092"/>
    </source>
</evidence>
<accession>A0AAV6TWI7</accession>
<sequence>MKSGTFVCVENFVYCTNEKKHFVIGKCRKFEKDLYTTPCKSSGIETFEEANDVLEYLLDCSASDVSEIERRYKSRKSENRRASKLRKIDMQENVDIFISGRDLGELPTSTPKRINSSLVEVVDINESPALQLADEEFKRNTNAKIGKFLYEQKILAEQQQIILLNQEKILGLLLQKESSLPQLESEDMRKMFPLKTVKDLDDLSSLIAEEGNMKQLVRICKSVGGIDVKQSVKFLMHRLLTDQVCAAFSFQGRPKEPAFDHFLINEAIKNVFKSWLLYWRDLRKEPQLQASNEDDTLKEVINCSATI</sequence>
<keyword evidence="2" id="KW-1185">Reference proteome</keyword>
<organism evidence="1 2">
    <name type="scientific">Oedothorax gibbosus</name>
    <dbReference type="NCBI Taxonomy" id="931172"/>
    <lineage>
        <taxon>Eukaryota</taxon>
        <taxon>Metazoa</taxon>
        <taxon>Ecdysozoa</taxon>
        <taxon>Arthropoda</taxon>
        <taxon>Chelicerata</taxon>
        <taxon>Arachnida</taxon>
        <taxon>Araneae</taxon>
        <taxon>Araneomorphae</taxon>
        <taxon>Entelegynae</taxon>
        <taxon>Araneoidea</taxon>
        <taxon>Linyphiidae</taxon>
        <taxon>Erigoninae</taxon>
        <taxon>Oedothorax</taxon>
    </lineage>
</organism>
<dbReference type="AlphaFoldDB" id="A0AAV6TWI7"/>
<proteinExistence type="predicted"/>
<reference evidence="1 2" key="1">
    <citation type="journal article" date="2022" name="Nat. Ecol. Evol.">
        <title>A masculinizing supergene underlies an exaggerated male reproductive morph in a spider.</title>
        <authorList>
            <person name="Hendrickx F."/>
            <person name="De Corte Z."/>
            <person name="Sonet G."/>
            <person name="Van Belleghem S.M."/>
            <person name="Kostlbacher S."/>
            <person name="Vangestel C."/>
        </authorList>
    </citation>
    <scope>NUCLEOTIDE SEQUENCE [LARGE SCALE GENOMIC DNA]</scope>
    <source>
        <strain evidence="1">W744_W776</strain>
    </source>
</reference>
<name>A0AAV6TWI7_9ARAC</name>
<dbReference type="Proteomes" id="UP000827092">
    <property type="component" value="Unassembled WGS sequence"/>
</dbReference>
<gene>
    <name evidence="1" type="ORF">JTE90_011091</name>
</gene>
<evidence type="ECO:0000313" key="1">
    <source>
        <dbReference type="EMBL" id="KAG8175787.1"/>
    </source>
</evidence>